<reference evidence="1" key="1">
    <citation type="submission" date="2023-01" db="EMBL/GenBank/DDBJ databases">
        <authorList>
            <person name="Piombo E."/>
        </authorList>
    </citation>
    <scope>NUCLEOTIDE SEQUENCE</scope>
</reference>
<comment type="caution">
    <text evidence="1">The sequence shown here is derived from an EMBL/GenBank/DDBJ whole genome shotgun (WGS) entry which is preliminary data.</text>
</comment>
<proteinExistence type="predicted"/>
<evidence type="ECO:0000313" key="2">
    <source>
        <dbReference type="Proteomes" id="UP001160390"/>
    </source>
</evidence>
<accession>A0AA35PY44</accession>
<evidence type="ECO:0008006" key="3">
    <source>
        <dbReference type="Google" id="ProtNLM"/>
    </source>
</evidence>
<dbReference type="EMBL" id="CABFNP030000663">
    <property type="protein sequence ID" value="CAI6076818.1"/>
    <property type="molecule type" value="Genomic_DNA"/>
</dbReference>
<protein>
    <recommendedName>
        <fullName evidence="3">Tetratricopeptide repeat protein</fullName>
    </recommendedName>
</protein>
<dbReference type="AlphaFoldDB" id="A0AA35PY44"/>
<dbReference type="Proteomes" id="UP001160390">
    <property type="component" value="Unassembled WGS sequence"/>
</dbReference>
<dbReference type="Gene3D" id="1.25.40.10">
    <property type="entry name" value="Tetratricopeptide repeat domain"/>
    <property type="match status" value="1"/>
</dbReference>
<dbReference type="SUPFAM" id="SSF48452">
    <property type="entry name" value="TPR-like"/>
    <property type="match status" value="1"/>
</dbReference>
<name>A0AA35PY44_9HYPO</name>
<gene>
    <name evidence="1" type="ORF">CCHLO57077_00017727</name>
</gene>
<evidence type="ECO:0000313" key="1">
    <source>
        <dbReference type="EMBL" id="CAI6076818.1"/>
    </source>
</evidence>
<dbReference type="InterPro" id="IPR011990">
    <property type="entry name" value="TPR-like_helical_dom_sf"/>
</dbReference>
<keyword evidence="2" id="KW-1185">Reference proteome</keyword>
<organism evidence="1 2">
    <name type="scientific">Clonostachys chloroleuca</name>
    <dbReference type="NCBI Taxonomy" id="1926264"/>
    <lineage>
        <taxon>Eukaryota</taxon>
        <taxon>Fungi</taxon>
        <taxon>Dikarya</taxon>
        <taxon>Ascomycota</taxon>
        <taxon>Pezizomycotina</taxon>
        <taxon>Sordariomycetes</taxon>
        <taxon>Hypocreomycetidae</taxon>
        <taxon>Hypocreales</taxon>
        <taxon>Bionectriaceae</taxon>
        <taxon>Clonostachys</taxon>
    </lineage>
</organism>
<sequence>MPGNDKLNTYIDEATRLLGDPNPRAAYPSLRAALGYPASISLSPELFQTALHILAEIVGRIASRDTTSIAARAASLPNDAVALFVLGMSMMGQEQYDIAATMLTRAVACDLDSSHYRAQAIAALERSGNFTDALHYLEASSDEWKESLLGIYQKAWFSVRTGDLSVAREVNDRLQEGCKHTQDAFYLSAAARINTVVCREAKVRHVCSLDEKDTRGWNYILNGGILLHLSPYGKEVMNGRYAYIQDTESLCNEAILKLHAVLRQQNIRIPKVFVLADAKSQILALALGRTLGCEMIAWPDGGTDEPGLVPVYDLEELSDVVFSSLARDAPGQYLWVHTVRWVDHTPRIYAADFVTYLQQAYSSPWDARAREGDSIGVAGSGVDLRTADLGVLANRIVDAESDSTSWDDEPEILALADVISFGQGRPIGARSYVLTMAMGWSLVALHHMVIAVERGNQLVAAARLGLD</sequence>